<dbReference type="InterPro" id="IPR001650">
    <property type="entry name" value="Helicase_C-like"/>
</dbReference>
<reference evidence="10" key="1">
    <citation type="submission" date="2020-10" db="EMBL/GenBank/DDBJ databases">
        <authorList>
            <person name="Gilroy R."/>
        </authorList>
    </citation>
    <scope>NUCLEOTIDE SEQUENCE</scope>
    <source>
        <strain evidence="10">9366</strain>
    </source>
</reference>
<accession>A0A9D1MMV2</accession>
<dbReference type="GO" id="GO:0003678">
    <property type="term" value="F:DNA helicase activity"/>
    <property type="evidence" value="ECO:0007669"/>
    <property type="project" value="TreeGrafter"/>
</dbReference>
<protein>
    <submittedName>
        <fullName evidence="10">ATP-dependent DNA helicase RecG</fullName>
    </submittedName>
</protein>
<keyword evidence="3" id="KW-0378">Hydrolase</keyword>
<evidence type="ECO:0000256" key="3">
    <source>
        <dbReference type="ARBA" id="ARBA00022801"/>
    </source>
</evidence>
<keyword evidence="6" id="KW-0238">DNA-binding</keyword>
<dbReference type="EMBL" id="DVNJ01000031">
    <property type="protein sequence ID" value="HIU63197.1"/>
    <property type="molecule type" value="Genomic_DNA"/>
</dbReference>
<dbReference type="InterPro" id="IPR027417">
    <property type="entry name" value="P-loop_NTPase"/>
</dbReference>
<dbReference type="Gene3D" id="2.40.50.140">
    <property type="entry name" value="Nucleic acid-binding proteins"/>
    <property type="match status" value="1"/>
</dbReference>
<keyword evidence="4 10" id="KW-0347">Helicase</keyword>
<feature type="domain" description="Helicase ATP-binding" evidence="8">
    <location>
        <begin position="261"/>
        <end position="422"/>
    </location>
</feature>
<gene>
    <name evidence="10" type="ORF">IAB07_05480</name>
</gene>
<feature type="domain" description="Helicase C-terminal" evidence="9">
    <location>
        <begin position="441"/>
        <end position="600"/>
    </location>
</feature>
<evidence type="ECO:0000256" key="2">
    <source>
        <dbReference type="ARBA" id="ARBA00022763"/>
    </source>
</evidence>
<dbReference type="Pfam" id="PF00270">
    <property type="entry name" value="DEAD"/>
    <property type="match status" value="1"/>
</dbReference>
<dbReference type="PROSITE" id="PS51192">
    <property type="entry name" value="HELICASE_ATP_BIND_1"/>
    <property type="match status" value="1"/>
</dbReference>
<evidence type="ECO:0000313" key="10">
    <source>
        <dbReference type="EMBL" id="HIU63197.1"/>
    </source>
</evidence>
<keyword evidence="2" id="KW-0227">DNA damage</keyword>
<keyword evidence="1" id="KW-0547">Nucleotide-binding</keyword>
<dbReference type="Gene3D" id="3.40.50.300">
    <property type="entry name" value="P-loop containing nucleotide triphosphate hydrolases"/>
    <property type="match status" value="2"/>
</dbReference>
<reference evidence="10" key="2">
    <citation type="journal article" date="2021" name="PeerJ">
        <title>Extensive microbial diversity within the chicken gut microbiome revealed by metagenomics and culture.</title>
        <authorList>
            <person name="Gilroy R."/>
            <person name="Ravi A."/>
            <person name="Getino M."/>
            <person name="Pursley I."/>
            <person name="Horton D.L."/>
            <person name="Alikhan N.F."/>
            <person name="Baker D."/>
            <person name="Gharbi K."/>
            <person name="Hall N."/>
            <person name="Watson M."/>
            <person name="Adriaenssens E.M."/>
            <person name="Foster-Nyarko E."/>
            <person name="Jarju S."/>
            <person name="Secka A."/>
            <person name="Antonio M."/>
            <person name="Oren A."/>
            <person name="Chaudhuri R.R."/>
            <person name="La Ragione R."/>
            <person name="Hildebrand F."/>
            <person name="Pallen M.J."/>
        </authorList>
    </citation>
    <scope>NUCLEOTIDE SEQUENCE</scope>
    <source>
        <strain evidence="10">9366</strain>
    </source>
</reference>
<dbReference type="InterPro" id="IPR012340">
    <property type="entry name" value="NA-bd_OB-fold"/>
</dbReference>
<evidence type="ECO:0000256" key="4">
    <source>
        <dbReference type="ARBA" id="ARBA00022806"/>
    </source>
</evidence>
<dbReference type="AlphaFoldDB" id="A0A9D1MMV2"/>
<dbReference type="Proteomes" id="UP000824145">
    <property type="component" value="Unassembled WGS sequence"/>
</dbReference>
<evidence type="ECO:0000259" key="9">
    <source>
        <dbReference type="PROSITE" id="PS51194"/>
    </source>
</evidence>
<organism evidence="10 11">
    <name type="scientific">Candidatus Caccalectryoclostridium excrementigallinarum</name>
    <dbReference type="NCBI Taxonomy" id="2840710"/>
    <lineage>
        <taxon>Bacteria</taxon>
        <taxon>Bacillati</taxon>
        <taxon>Bacillota</taxon>
        <taxon>Clostridia</taxon>
        <taxon>Christensenellales</taxon>
        <taxon>Christensenellaceae</taxon>
        <taxon>Christensenellaceae incertae sedis</taxon>
        <taxon>Candidatus Caccalectryoclostridium</taxon>
    </lineage>
</organism>
<dbReference type="GO" id="GO:0006281">
    <property type="term" value="P:DNA repair"/>
    <property type="evidence" value="ECO:0007669"/>
    <property type="project" value="UniProtKB-KW"/>
</dbReference>
<dbReference type="InterPro" id="IPR047112">
    <property type="entry name" value="RecG/Mfd"/>
</dbReference>
<comment type="caution">
    <text evidence="10">The sequence shown here is derived from an EMBL/GenBank/DDBJ whole genome shotgun (WGS) entry which is preliminary data.</text>
</comment>
<dbReference type="Pfam" id="PF00271">
    <property type="entry name" value="Helicase_C"/>
    <property type="match status" value="1"/>
</dbReference>
<evidence type="ECO:0000259" key="8">
    <source>
        <dbReference type="PROSITE" id="PS51192"/>
    </source>
</evidence>
<name>A0A9D1MMV2_9FIRM</name>
<sequence>MNLTEIKGIGEKTVPKLNKLGIYSSRDLIEFLPTKYWDMTHFSDLDNTRIGDYVLLSGIMATVTKVQYIRRNMNVFKANFITGRRMIVLTWFNAPYLREKVTVGGEYVVWGKLAENNGVLCMSNPSFEAGSSGVRLSGITPIYPTKNIIAQPTMSKFIGAAMAHESFDSIIPAEREEITLKRGYELAHFPSTSSEAEAGRRRLNKERIVAQLFSYKILKQGRSLIKKHYSLPLSALDEAIKSLPYELTPSQKEALKDIYSDLKSGEKMNRLLSGDVGSGKTVVALLAAVYAIKCGYQVAFMAPTEILARQHYKTACDLLDGTGINIGVLTGVCGAQEKKGVKAAVKSGVIDLLIGTHAVIGDKVEFADLGFIVIDELQRFGVRHKSSLENKSENVDVLVMSATPIPRAMALTLQGELKLSALSPRGDMAENISTRLVSDKDLSAVYDFIHKRISVGEQAYIVCPLVEDSEGLERISAKSLYAKLVTGPFKGIPIGLVYSSMKEELKAEVMRRFYEGEIKILVATTVIEVGIDCKSASVMLVLNADCFGLSSLHQLRGRVGRREGLKSYCILHTSLKKESERLESLCNSRDGFEIAQKDADMRGYGDFFGLRQSGGGGWGMINAELIVECREIAEKLYKDDQAKTLQNQLVQKYITTLKDVSFS</sequence>
<dbReference type="PROSITE" id="PS51194">
    <property type="entry name" value="HELICASE_CTER"/>
    <property type="match status" value="1"/>
</dbReference>
<dbReference type="InterPro" id="IPR033454">
    <property type="entry name" value="RecG_wedge"/>
</dbReference>
<dbReference type="GO" id="GO:0003677">
    <property type="term" value="F:DNA binding"/>
    <property type="evidence" value="ECO:0007669"/>
    <property type="project" value="UniProtKB-KW"/>
</dbReference>
<dbReference type="SMART" id="SM00490">
    <property type="entry name" value="HELICc"/>
    <property type="match status" value="1"/>
</dbReference>
<dbReference type="InterPro" id="IPR014001">
    <property type="entry name" value="Helicase_ATP-bd"/>
</dbReference>
<dbReference type="InterPro" id="IPR011545">
    <property type="entry name" value="DEAD/DEAH_box_helicase_dom"/>
</dbReference>
<dbReference type="CDD" id="cd04488">
    <property type="entry name" value="RecG_wedge_OBF"/>
    <property type="match status" value="1"/>
</dbReference>
<evidence type="ECO:0000313" key="11">
    <source>
        <dbReference type="Proteomes" id="UP000824145"/>
    </source>
</evidence>
<dbReference type="GO" id="GO:0005524">
    <property type="term" value="F:ATP binding"/>
    <property type="evidence" value="ECO:0007669"/>
    <property type="project" value="UniProtKB-KW"/>
</dbReference>
<dbReference type="SMART" id="SM00487">
    <property type="entry name" value="DEXDc"/>
    <property type="match status" value="1"/>
</dbReference>
<dbReference type="PANTHER" id="PTHR47964">
    <property type="entry name" value="ATP-DEPENDENT DNA HELICASE HOMOLOG RECG, CHLOROPLASTIC"/>
    <property type="match status" value="1"/>
</dbReference>
<keyword evidence="7" id="KW-0234">DNA repair</keyword>
<dbReference type="Pfam" id="PF17191">
    <property type="entry name" value="RecG_wedge"/>
    <property type="match status" value="1"/>
</dbReference>
<keyword evidence="5" id="KW-0067">ATP-binding</keyword>
<evidence type="ECO:0000256" key="7">
    <source>
        <dbReference type="ARBA" id="ARBA00023204"/>
    </source>
</evidence>
<evidence type="ECO:0000256" key="1">
    <source>
        <dbReference type="ARBA" id="ARBA00022741"/>
    </source>
</evidence>
<dbReference type="PANTHER" id="PTHR47964:SF1">
    <property type="entry name" value="ATP-DEPENDENT DNA HELICASE HOMOLOG RECG, CHLOROPLASTIC"/>
    <property type="match status" value="1"/>
</dbReference>
<evidence type="ECO:0000256" key="5">
    <source>
        <dbReference type="ARBA" id="ARBA00022840"/>
    </source>
</evidence>
<dbReference type="GO" id="GO:0016787">
    <property type="term" value="F:hydrolase activity"/>
    <property type="evidence" value="ECO:0007669"/>
    <property type="project" value="UniProtKB-KW"/>
</dbReference>
<proteinExistence type="predicted"/>
<evidence type="ECO:0000256" key="6">
    <source>
        <dbReference type="ARBA" id="ARBA00023125"/>
    </source>
</evidence>
<dbReference type="SUPFAM" id="SSF52540">
    <property type="entry name" value="P-loop containing nucleoside triphosphate hydrolases"/>
    <property type="match status" value="2"/>
</dbReference>
<dbReference type="SUPFAM" id="SSF50249">
    <property type="entry name" value="Nucleic acid-binding proteins"/>
    <property type="match status" value="1"/>
</dbReference>